<dbReference type="PRINTS" id="PR00039">
    <property type="entry name" value="HTHLYSR"/>
</dbReference>
<dbReference type="EMBL" id="RCCE01000006">
    <property type="protein sequence ID" value="RLJ40851.1"/>
    <property type="molecule type" value="Genomic_DNA"/>
</dbReference>
<keyword evidence="7" id="KW-1185">Reference proteome</keyword>
<dbReference type="PANTHER" id="PTHR30537">
    <property type="entry name" value="HTH-TYPE TRANSCRIPTIONAL REGULATOR"/>
    <property type="match status" value="1"/>
</dbReference>
<dbReference type="InterPro" id="IPR005119">
    <property type="entry name" value="LysR_subst-bd"/>
</dbReference>
<evidence type="ECO:0000313" key="6">
    <source>
        <dbReference type="EMBL" id="RLJ40851.1"/>
    </source>
</evidence>
<dbReference type="SUPFAM" id="SSF53850">
    <property type="entry name" value="Periplasmic binding protein-like II"/>
    <property type="match status" value="1"/>
</dbReference>
<proteinExistence type="inferred from homology"/>
<dbReference type="GO" id="GO:0043565">
    <property type="term" value="F:sequence-specific DNA binding"/>
    <property type="evidence" value="ECO:0007669"/>
    <property type="project" value="TreeGrafter"/>
</dbReference>
<dbReference type="NCBIfam" id="NF008352">
    <property type="entry name" value="PRK11139.1"/>
    <property type="match status" value="1"/>
</dbReference>
<dbReference type="GO" id="GO:0006351">
    <property type="term" value="P:DNA-templated transcription"/>
    <property type="evidence" value="ECO:0007669"/>
    <property type="project" value="TreeGrafter"/>
</dbReference>
<name>A0A497VB93_9RHOB</name>
<dbReference type="PROSITE" id="PS50931">
    <property type="entry name" value="HTH_LYSR"/>
    <property type="match status" value="1"/>
</dbReference>
<accession>A0A497VB93</accession>
<feature type="domain" description="HTH lysR-type" evidence="5">
    <location>
        <begin position="6"/>
        <end position="63"/>
    </location>
</feature>
<sequence>MNDRLPPLTALRAFEAAARHLSFSRAAAELNVTPAALSFQIKSLEEHLGVPVFRRLNRAVELTEEGALLAPGVSDGFDALQSAWRAVKRRLDSATLTVTAGPAFTAKWLAPRLFSFARENPDIELRFSAGLRLVDFARDDVDVAIRFGQYFDEELYSKTLIDEWVAPMMSPELAGGVTRLADLQKMTLLHQEDINFLKPSVNWAGYFAAAGVPYQEKHGPRFSQADHAIDAALAGGGVVLGRLSLTEAYLRDGRLVMPVMRGLNTSGSYRIICPKGHETRPQVARFIEWVLKEMEGMATAAQGVEFLHQQSHE</sequence>
<organism evidence="6 7">
    <name type="scientific">Litoreibacter meonggei</name>
    <dbReference type="NCBI Taxonomy" id="1049199"/>
    <lineage>
        <taxon>Bacteria</taxon>
        <taxon>Pseudomonadati</taxon>
        <taxon>Pseudomonadota</taxon>
        <taxon>Alphaproteobacteria</taxon>
        <taxon>Rhodobacterales</taxon>
        <taxon>Roseobacteraceae</taxon>
        <taxon>Litoreibacter</taxon>
    </lineage>
</organism>
<dbReference type="InterPro" id="IPR000847">
    <property type="entry name" value="LysR_HTH_N"/>
</dbReference>
<evidence type="ECO:0000259" key="5">
    <source>
        <dbReference type="PROSITE" id="PS50931"/>
    </source>
</evidence>
<dbReference type="Pfam" id="PF03466">
    <property type="entry name" value="LysR_substrate"/>
    <property type="match status" value="1"/>
</dbReference>
<dbReference type="GO" id="GO:0003700">
    <property type="term" value="F:DNA-binding transcription factor activity"/>
    <property type="evidence" value="ECO:0007669"/>
    <property type="project" value="InterPro"/>
</dbReference>
<dbReference type="Proteomes" id="UP000269157">
    <property type="component" value="Unassembled WGS sequence"/>
</dbReference>
<dbReference type="InterPro" id="IPR036388">
    <property type="entry name" value="WH-like_DNA-bd_sf"/>
</dbReference>
<dbReference type="SUPFAM" id="SSF46785">
    <property type="entry name" value="Winged helix' DNA-binding domain"/>
    <property type="match status" value="1"/>
</dbReference>
<comment type="caution">
    <text evidence="6">The sequence shown here is derived from an EMBL/GenBank/DDBJ whole genome shotgun (WGS) entry which is preliminary data.</text>
</comment>
<dbReference type="CDD" id="cd08432">
    <property type="entry name" value="PBP2_GcdR_TrpI_HvrB_AmpR_like"/>
    <property type="match status" value="1"/>
</dbReference>
<reference evidence="6 7" key="1">
    <citation type="submission" date="2018-10" db="EMBL/GenBank/DDBJ databases">
        <title>Genomic Encyclopedia of Archaeal and Bacterial Type Strains, Phase II (KMG-II): from individual species to whole genera.</title>
        <authorList>
            <person name="Goeker M."/>
        </authorList>
    </citation>
    <scope>NUCLEOTIDE SEQUENCE [LARGE SCALE GENOMIC DNA]</scope>
    <source>
        <strain evidence="6 7">DSM 29466</strain>
    </source>
</reference>
<dbReference type="OrthoDB" id="9813056at2"/>
<dbReference type="RefSeq" id="WP_121027095.1">
    <property type="nucleotide sequence ID" value="NZ_RCCE01000006.1"/>
</dbReference>
<dbReference type="Gene3D" id="3.40.190.10">
    <property type="entry name" value="Periplasmic binding protein-like II"/>
    <property type="match status" value="2"/>
</dbReference>
<keyword evidence="4" id="KW-0804">Transcription</keyword>
<dbReference type="AlphaFoldDB" id="A0A497VB93"/>
<gene>
    <name evidence="6" type="ORF">BCF46_3422</name>
</gene>
<dbReference type="FunFam" id="1.10.10.10:FF:000038">
    <property type="entry name" value="Glycine cleavage system transcriptional activator"/>
    <property type="match status" value="1"/>
</dbReference>
<comment type="similarity">
    <text evidence="1">Belongs to the LysR transcriptional regulatory family.</text>
</comment>
<evidence type="ECO:0000256" key="1">
    <source>
        <dbReference type="ARBA" id="ARBA00009437"/>
    </source>
</evidence>
<protein>
    <submittedName>
        <fullName evidence="6">LysR family transcriptional regulator</fullName>
    </submittedName>
</protein>
<dbReference type="InterPro" id="IPR058163">
    <property type="entry name" value="LysR-type_TF_proteobact-type"/>
</dbReference>
<evidence type="ECO:0000256" key="3">
    <source>
        <dbReference type="ARBA" id="ARBA00023125"/>
    </source>
</evidence>
<dbReference type="InterPro" id="IPR036390">
    <property type="entry name" value="WH_DNA-bd_sf"/>
</dbReference>
<evidence type="ECO:0000313" key="7">
    <source>
        <dbReference type="Proteomes" id="UP000269157"/>
    </source>
</evidence>
<dbReference type="Gene3D" id="1.10.10.10">
    <property type="entry name" value="Winged helix-like DNA-binding domain superfamily/Winged helix DNA-binding domain"/>
    <property type="match status" value="1"/>
</dbReference>
<dbReference type="PANTHER" id="PTHR30537:SF26">
    <property type="entry name" value="GLYCINE CLEAVAGE SYSTEM TRANSCRIPTIONAL ACTIVATOR"/>
    <property type="match status" value="1"/>
</dbReference>
<keyword evidence="3" id="KW-0238">DNA-binding</keyword>
<evidence type="ECO:0000256" key="2">
    <source>
        <dbReference type="ARBA" id="ARBA00023015"/>
    </source>
</evidence>
<dbReference type="Pfam" id="PF00126">
    <property type="entry name" value="HTH_1"/>
    <property type="match status" value="1"/>
</dbReference>
<evidence type="ECO:0000256" key="4">
    <source>
        <dbReference type="ARBA" id="ARBA00023163"/>
    </source>
</evidence>
<keyword evidence="2" id="KW-0805">Transcription regulation</keyword>